<accession>A0A0M8P4J8</accession>
<keyword evidence="2" id="KW-1185">Reference proteome</keyword>
<reference evidence="1 2" key="1">
    <citation type="submission" date="2015-08" db="EMBL/GenBank/DDBJ databases">
        <title>Genome sequencing of Penicillium nordicum.</title>
        <authorList>
            <person name="Nguyen H.D."/>
            <person name="Seifert K.A."/>
        </authorList>
    </citation>
    <scope>NUCLEOTIDE SEQUENCE [LARGE SCALE GENOMIC DNA]</scope>
    <source>
        <strain evidence="1 2">DAOMC 185683</strain>
    </source>
</reference>
<dbReference type="Proteomes" id="UP000037696">
    <property type="component" value="Unassembled WGS sequence"/>
</dbReference>
<gene>
    <name evidence="1" type="ORF">ACN38_g7957</name>
</gene>
<protein>
    <submittedName>
        <fullName evidence="1">Uncharacterized protein</fullName>
    </submittedName>
</protein>
<dbReference type="AlphaFoldDB" id="A0A0M8P4J8"/>
<evidence type="ECO:0000313" key="1">
    <source>
        <dbReference type="EMBL" id="KOS41174.1"/>
    </source>
</evidence>
<comment type="caution">
    <text evidence="1">The sequence shown here is derived from an EMBL/GenBank/DDBJ whole genome shotgun (WGS) entry which is preliminary data.</text>
</comment>
<dbReference type="EMBL" id="LHQQ01000140">
    <property type="protein sequence ID" value="KOS41174.1"/>
    <property type="molecule type" value="Genomic_DNA"/>
</dbReference>
<name>A0A0M8P4J8_9EURO</name>
<evidence type="ECO:0000313" key="2">
    <source>
        <dbReference type="Proteomes" id="UP000037696"/>
    </source>
</evidence>
<proteinExistence type="predicted"/>
<organism evidence="1 2">
    <name type="scientific">Penicillium nordicum</name>
    <dbReference type="NCBI Taxonomy" id="229535"/>
    <lineage>
        <taxon>Eukaryota</taxon>
        <taxon>Fungi</taxon>
        <taxon>Dikarya</taxon>
        <taxon>Ascomycota</taxon>
        <taxon>Pezizomycotina</taxon>
        <taxon>Eurotiomycetes</taxon>
        <taxon>Eurotiomycetidae</taxon>
        <taxon>Eurotiales</taxon>
        <taxon>Aspergillaceae</taxon>
        <taxon>Penicillium</taxon>
    </lineage>
</organism>
<sequence length="125" mass="14343">MLKVQIVQWIVSHAYNRDWFFLFFIRFLPLWVRKPYEKRKSKFPRILDPLAAGNAHVPIGPAIRPDLRSTLPRLRHLVLPLSFPFSSYSVTELVTQGLQCDGLVKIDYALPFWISTGGVYGVSGV</sequence>